<dbReference type="WBParaSite" id="nRc.2.0.1.t25413-RA">
    <property type="protein sequence ID" value="nRc.2.0.1.t25413-RA"/>
    <property type="gene ID" value="nRc.2.0.1.g25413"/>
</dbReference>
<feature type="transmembrane region" description="Helical" evidence="1">
    <location>
        <begin position="59"/>
        <end position="82"/>
    </location>
</feature>
<keyword evidence="1" id="KW-1133">Transmembrane helix</keyword>
<keyword evidence="1" id="KW-0472">Membrane</keyword>
<organism evidence="2 3">
    <name type="scientific">Romanomermis culicivorax</name>
    <name type="common">Nematode worm</name>
    <dbReference type="NCBI Taxonomy" id="13658"/>
    <lineage>
        <taxon>Eukaryota</taxon>
        <taxon>Metazoa</taxon>
        <taxon>Ecdysozoa</taxon>
        <taxon>Nematoda</taxon>
        <taxon>Enoplea</taxon>
        <taxon>Dorylaimia</taxon>
        <taxon>Mermithida</taxon>
        <taxon>Mermithoidea</taxon>
        <taxon>Mermithidae</taxon>
        <taxon>Romanomermis</taxon>
    </lineage>
</organism>
<sequence>MNAANIYIGSMLILVSTVILSINTYILLLIGRNYRFATFKNPTSSSGVNGQRNQPKGPYILHHLPTCYFLSLSACFALRLLLTVVHNGPTLIMDDLFAGASVSGLAGWLYKCSYYGAIGHVIVLCIHKYTLLSGYKKRQRRNKGKRHVIFGSSLLIYN</sequence>
<dbReference type="AlphaFoldDB" id="A0A915JH24"/>
<reference evidence="3" key="1">
    <citation type="submission" date="2022-11" db="UniProtKB">
        <authorList>
            <consortium name="WormBaseParasite"/>
        </authorList>
    </citation>
    <scope>IDENTIFICATION</scope>
</reference>
<proteinExistence type="predicted"/>
<feature type="transmembrane region" description="Helical" evidence="1">
    <location>
        <begin position="114"/>
        <end position="135"/>
    </location>
</feature>
<evidence type="ECO:0000256" key="1">
    <source>
        <dbReference type="SAM" id="Phobius"/>
    </source>
</evidence>
<feature type="transmembrane region" description="Helical" evidence="1">
    <location>
        <begin position="6"/>
        <end position="30"/>
    </location>
</feature>
<keyword evidence="1" id="KW-0812">Transmembrane</keyword>
<dbReference type="Proteomes" id="UP000887565">
    <property type="component" value="Unplaced"/>
</dbReference>
<protein>
    <submittedName>
        <fullName evidence="3">G protein-coupled receptor</fullName>
    </submittedName>
</protein>
<evidence type="ECO:0000313" key="3">
    <source>
        <dbReference type="WBParaSite" id="nRc.2.0.1.t25413-RA"/>
    </source>
</evidence>
<keyword evidence="2" id="KW-1185">Reference proteome</keyword>
<evidence type="ECO:0000313" key="2">
    <source>
        <dbReference type="Proteomes" id="UP000887565"/>
    </source>
</evidence>
<name>A0A915JH24_ROMCU</name>
<accession>A0A915JH24</accession>